<proteinExistence type="predicted"/>
<protein>
    <submittedName>
        <fullName evidence="1">Uncharacterized protein</fullName>
    </submittedName>
</protein>
<reference evidence="1 2" key="1">
    <citation type="submission" date="2023-02" db="EMBL/GenBank/DDBJ databases">
        <title>LHISI_Scaffold_Assembly.</title>
        <authorList>
            <person name="Stuart O.P."/>
            <person name="Cleave R."/>
            <person name="Magrath M.J.L."/>
            <person name="Mikheyev A.S."/>
        </authorList>
    </citation>
    <scope>NUCLEOTIDE SEQUENCE [LARGE SCALE GENOMIC DNA]</scope>
    <source>
        <strain evidence="1">Daus_M_001</strain>
        <tissue evidence="1">Leg muscle</tissue>
    </source>
</reference>
<name>A0ABQ9HDQ5_9NEOP</name>
<evidence type="ECO:0000313" key="2">
    <source>
        <dbReference type="Proteomes" id="UP001159363"/>
    </source>
</evidence>
<accession>A0ABQ9HDQ5</accession>
<dbReference type="Proteomes" id="UP001159363">
    <property type="component" value="Chromosome 4"/>
</dbReference>
<organism evidence="1 2">
    <name type="scientific">Dryococelus australis</name>
    <dbReference type="NCBI Taxonomy" id="614101"/>
    <lineage>
        <taxon>Eukaryota</taxon>
        <taxon>Metazoa</taxon>
        <taxon>Ecdysozoa</taxon>
        <taxon>Arthropoda</taxon>
        <taxon>Hexapoda</taxon>
        <taxon>Insecta</taxon>
        <taxon>Pterygota</taxon>
        <taxon>Neoptera</taxon>
        <taxon>Polyneoptera</taxon>
        <taxon>Phasmatodea</taxon>
        <taxon>Verophasmatodea</taxon>
        <taxon>Anareolatae</taxon>
        <taxon>Phasmatidae</taxon>
        <taxon>Eurycanthinae</taxon>
        <taxon>Dryococelus</taxon>
    </lineage>
</organism>
<comment type="caution">
    <text evidence="1">The sequence shown here is derived from an EMBL/GenBank/DDBJ whole genome shotgun (WGS) entry which is preliminary data.</text>
</comment>
<gene>
    <name evidence="1" type="ORF">PR048_014123</name>
</gene>
<dbReference type="EMBL" id="JARBHB010000005">
    <property type="protein sequence ID" value="KAJ8882321.1"/>
    <property type="molecule type" value="Genomic_DNA"/>
</dbReference>
<keyword evidence="2" id="KW-1185">Reference proteome</keyword>
<sequence>MRQDSGEESVTVVIKKMEVSRKARGEHEMILHELFRARSLGKRVLTGNGGWGATTEEKEGVGVGFAFRDRGRFICSRRTTVFGGKMVNNPPAPPWKERGGWHVETEKEGGYEIPPEALLHWVQARLGPYKCSLCSEQANRSATAKPLRHGNWRRSLTNSSLTRVGDVGYKWRTDPSPVVTRDQPTTADCVADWSPQYRYNGTCGHKRQPTCRNAVYQSAPAAQPIGKISQNAVANEKSGLFHSVMRPIKEWVRGHQNKRHAISSLCTGSLIDKQRLRDRKNINIEVKQPISCKSHKNGIVIVESAADWQLGYSALIGERLSNISVICGAIFLARVSEVRDMSDYFPSVVPTSVPEPQMFVHWLLPQRVASVTSHLAVRDSLIASLEVSYWLAVMQSVSNKLRSNCNAVNLLASRQGEPGSIPGRVKLPDFRMWESCRTIPLVGGFSRGSPVPPSFPSNAAPYSPQSLSSALKTPVYALTPLQQQDRGSNQPTLVLRLAMTWSYFGQPLKTEIRMNGPGIEHESSGMQVGIVRTPPLVSGFSRGSPISPTPAFRRCSILTSLHTLSVELVIFHEKNMSTG</sequence>
<evidence type="ECO:0000313" key="1">
    <source>
        <dbReference type="EMBL" id="KAJ8882321.1"/>
    </source>
</evidence>